<dbReference type="SUPFAM" id="SSF52540">
    <property type="entry name" value="P-loop containing nucleoside triphosphate hydrolases"/>
    <property type="match status" value="1"/>
</dbReference>
<dbReference type="Gene3D" id="3.40.50.300">
    <property type="entry name" value="P-loop containing nucleotide triphosphate hydrolases"/>
    <property type="match status" value="1"/>
</dbReference>
<feature type="chain" id="PRO_5045055528" description="MinD-like ATPase involved in chromosome partitioning or flagellar assembly" evidence="2">
    <location>
        <begin position="32"/>
        <end position="986"/>
    </location>
</feature>
<evidence type="ECO:0000313" key="3">
    <source>
        <dbReference type="EMBL" id="MDP9827701.1"/>
    </source>
</evidence>
<feature type="compositionally biased region" description="Basic and acidic residues" evidence="1">
    <location>
        <begin position="894"/>
        <end position="905"/>
    </location>
</feature>
<feature type="region of interest" description="Disordered" evidence="1">
    <location>
        <begin position="68"/>
        <end position="87"/>
    </location>
</feature>
<feature type="signal peptide" evidence="2">
    <location>
        <begin position="1"/>
        <end position="31"/>
    </location>
</feature>
<feature type="compositionally biased region" description="Polar residues" evidence="1">
    <location>
        <begin position="377"/>
        <end position="388"/>
    </location>
</feature>
<feature type="compositionally biased region" description="Low complexity" evidence="1">
    <location>
        <begin position="782"/>
        <end position="797"/>
    </location>
</feature>
<protein>
    <recommendedName>
        <fullName evidence="5">MinD-like ATPase involved in chromosome partitioning or flagellar assembly</fullName>
    </recommendedName>
</protein>
<evidence type="ECO:0000313" key="4">
    <source>
        <dbReference type="Proteomes" id="UP001235712"/>
    </source>
</evidence>
<reference evidence="3 4" key="1">
    <citation type="submission" date="2023-07" db="EMBL/GenBank/DDBJ databases">
        <title>Sequencing the genomes of 1000 actinobacteria strains.</title>
        <authorList>
            <person name="Klenk H.-P."/>
        </authorList>
    </citation>
    <scope>NUCLEOTIDE SEQUENCE [LARGE SCALE GENOMIC DNA]</scope>
    <source>
        <strain evidence="3 4">DSM 44388</strain>
    </source>
</reference>
<feature type="compositionally biased region" description="Low complexity" evidence="1">
    <location>
        <begin position="818"/>
        <end position="828"/>
    </location>
</feature>
<dbReference type="Proteomes" id="UP001235712">
    <property type="component" value="Unassembled WGS sequence"/>
</dbReference>
<feature type="region of interest" description="Disordered" evidence="1">
    <location>
        <begin position="282"/>
        <end position="339"/>
    </location>
</feature>
<keyword evidence="4" id="KW-1185">Reference proteome</keyword>
<feature type="compositionally biased region" description="Low complexity" evidence="1">
    <location>
        <begin position="863"/>
        <end position="876"/>
    </location>
</feature>
<gene>
    <name evidence="3" type="ORF">J2S57_003450</name>
</gene>
<evidence type="ECO:0000256" key="1">
    <source>
        <dbReference type="SAM" id="MobiDB-lite"/>
    </source>
</evidence>
<sequence>MALVVLVSAKGAPGVTTLTVALAALTPGAVAADLDPDGGDLGLRYRRPDGAPLDTDLGVLSLANGLRRDLPGPRWQPQPEPAPRGSASARLEDHLQVTGGGLDLLLGVTGPEQAAGLGPLWSPLARALSEAGRTVYADCGRVGPAAPTMPVVHQADAVIVVARPELEELAHLRERLRFLNTSVPGRFAGRAQIGVVLVAPERDRAVAGRTEQLLHSSGVGVPVLGTMALDQRGAEALRGMNRSRLNRSTLIRSVRSLLPSVSLLAGTIPELSHPQVVVNAAAARAQATPPAPPRAQPSAPEEPAPVPPVAAPAPAWPEPARTPLRPVPAEPPAHRPFDAAPEEQTLPLRRHNSFFGDALPVDEDPSLQHIQVAPGVFTTSAGAGPQNQLEDDARTDASPLTSRPVPGEVRGFAGLTTPPGTAPDPLDTSGTRPIDELRHTRSRRAAAGRDPGPLPASERRRARRHRLPTEDSETGYGMGSSDSQNEGNPAVGNWLQDRRSEAPDTVAPDKQAWSALRDWATQDDDRPAARSGGAPGDHLRVVVDPKDPLGLGDTAARTAPETTTPPGNAPGPLGNTPGLGYPRSEAQPGEPATTGHPGPFDTLEPLPKRRPQAIPDPEDLAAVVTSTDPLIPGDAEGTPSSPVAEETATSADALGNRWSPETETETSTNPPHDHGSPDETAPPADESSSTGVLSRPDELSRPSALSRPDAASRSDVPSPPSGEDASPAGDRRPTGEIVLPGDSRPQDEQAAKPHESRGFSDRTRPPAERAEGTGWIAPDMPPARMSSPVRVPVVGPSTGAMRHVAPAGSPGNPPPEPTWGTPATTTSAGGSGTPPEPNRETHSTTASADDPTRTIHPTRESDPATPTTTSTGTPTTENQPAETPAPKPFYDRTAILRDIRDRARQGADGTGTWAGHSGNTGSLRQVGNPGPRTERTGPGAIVRALRDPYEPADAPLESPAGEKPSAGAPNPSDSPQDQGDEPAGGR</sequence>
<feature type="compositionally biased region" description="Basic and acidic residues" evidence="1">
    <location>
        <begin position="850"/>
        <end position="862"/>
    </location>
</feature>
<feature type="compositionally biased region" description="Low complexity" evidence="1">
    <location>
        <begin position="554"/>
        <end position="566"/>
    </location>
</feature>
<feature type="region of interest" description="Disordered" evidence="1">
    <location>
        <begin position="377"/>
        <end position="986"/>
    </location>
</feature>
<dbReference type="EMBL" id="JAUSQZ010000001">
    <property type="protein sequence ID" value="MDP9827701.1"/>
    <property type="molecule type" value="Genomic_DNA"/>
</dbReference>
<comment type="caution">
    <text evidence="3">The sequence shown here is derived from an EMBL/GenBank/DDBJ whole genome shotgun (WGS) entry which is preliminary data.</text>
</comment>
<feature type="compositionally biased region" description="Pro residues" evidence="1">
    <location>
        <begin position="289"/>
        <end position="317"/>
    </location>
</feature>
<organism evidence="3 4">
    <name type="scientific">Kineosporia succinea</name>
    <dbReference type="NCBI Taxonomy" id="84632"/>
    <lineage>
        <taxon>Bacteria</taxon>
        <taxon>Bacillati</taxon>
        <taxon>Actinomycetota</taxon>
        <taxon>Actinomycetes</taxon>
        <taxon>Kineosporiales</taxon>
        <taxon>Kineosporiaceae</taxon>
        <taxon>Kineosporia</taxon>
    </lineage>
</organism>
<feature type="compositionally biased region" description="Low complexity" evidence="1">
    <location>
        <begin position="659"/>
        <end position="670"/>
    </location>
</feature>
<dbReference type="InterPro" id="IPR027417">
    <property type="entry name" value="P-loop_NTPase"/>
</dbReference>
<feature type="compositionally biased region" description="Basic and acidic residues" evidence="1">
    <location>
        <begin position="537"/>
        <end position="547"/>
    </location>
</feature>
<name>A0ABT9P568_9ACTN</name>
<evidence type="ECO:0000256" key="2">
    <source>
        <dbReference type="SAM" id="SignalP"/>
    </source>
</evidence>
<proteinExistence type="predicted"/>
<evidence type="ECO:0008006" key="5">
    <source>
        <dbReference type="Google" id="ProtNLM"/>
    </source>
</evidence>
<keyword evidence="2" id="KW-0732">Signal</keyword>
<feature type="compositionally biased region" description="Basic and acidic residues" evidence="1">
    <location>
        <begin position="744"/>
        <end position="771"/>
    </location>
</feature>
<accession>A0ABT9P568</accession>
<dbReference type="RefSeq" id="WP_307244085.1">
    <property type="nucleotide sequence ID" value="NZ_JAUSQZ010000001.1"/>
</dbReference>